<proteinExistence type="predicted"/>
<feature type="compositionally biased region" description="Acidic residues" evidence="1">
    <location>
        <begin position="1"/>
        <end position="12"/>
    </location>
</feature>
<gene>
    <name evidence="2" type="ORF">SDC9_202561</name>
</gene>
<evidence type="ECO:0000256" key="1">
    <source>
        <dbReference type="SAM" id="MobiDB-lite"/>
    </source>
</evidence>
<dbReference type="EMBL" id="VSSQ01123551">
    <property type="protein sequence ID" value="MPN54883.1"/>
    <property type="molecule type" value="Genomic_DNA"/>
</dbReference>
<feature type="region of interest" description="Disordered" evidence="1">
    <location>
        <begin position="67"/>
        <end position="107"/>
    </location>
</feature>
<accession>A0A645J5Y8</accession>
<organism evidence="2">
    <name type="scientific">bioreactor metagenome</name>
    <dbReference type="NCBI Taxonomy" id="1076179"/>
    <lineage>
        <taxon>unclassified sequences</taxon>
        <taxon>metagenomes</taxon>
        <taxon>ecological metagenomes</taxon>
    </lineage>
</organism>
<sequence>MEPGEPGDDDGGEAVSPGEAVLQPPLEPGEFAHSRDPCDGAGNEHDEDHVLQIVHPCKSGRLRVLAHDPDFVPPAGEFQDDPEKKGKKKSKENAPVNAGAPEDGEPG</sequence>
<dbReference type="AlphaFoldDB" id="A0A645J5Y8"/>
<name>A0A645J5Y8_9ZZZZ</name>
<evidence type="ECO:0000313" key="2">
    <source>
        <dbReference type="EMBL" id="MPN54883.1"/>
    </source>
</evidence>
<comment type="caution">
    <text evidence="2">The sequence shown here is derived from an EMBL/GenBank/DDBJ whole genome shotgun (WGS) entry which is preliminary data.</text>
</comment>
<feature type="compositionally biased region" description="Basic and acidic residues" evidence="1">
    <location>
        <begin position="30"/>
        <end position="47"/>
    </location>
</feature>
<reference evidence="2" key="1">
    <citation type="submission" date="2019-08" db="EMBL/GenBank/DDBJ databases">
        <authorList>
            <person name="Kucharzyk K."/>
            <person name="Murdoch R.W."/>
            <person name="Higgins S."/>
            <person name="Loffler F."/>
        </authorList>
    </citation>
    <scope>NUCLEOTIDE SEQUENCE</scope>
</reference>
<feature type="region of interest" description="Disordered" evidence="1">
    <location>
        <begin position="1"/>
        <end position="47"/>
    </location>
</feature>
<protein>
    <submittedName>
        <fullName evidence="2">Uncharacterized protein</fullName>
    </submittedName>
</protein>